<keyword evidence="1" id="KW-0812">Transmembrane</keyword>
<name>L8B9C5_PHLRA</name>
<keyword evidence="2" id="KW-0496">Mitochondrion</keyword>
<gene>
    <name evidence="2" type="ORF">PRA_mt0057</name>
</gene>
<proteinExistence type="predicted"/>
<evidence type="ECO:0000256" key="1">
    <source>
        <dbReference type="SAM" id="Phobius"/>
    </source>
</evidence>
<keyword evidence="1" id="KW-0472">Membrane</keyword>
<feature type="transmembrane region" description="Helical" evidence="1">
    <location>
        <begin position="6"/>
        <end position="31"/>
    </location>
</feature>
<sequence length="97" mass="11571">MINLLIILIDYFMLAYYGPNTVYKVFIIIFLNFKYHWMYFATLLKTTAPVKLPVSQLSLYWLKYKVNINPTLVIRYSIFRLSTSLISINQDCSRSTW</sequence>
<dbReference type="EMBL" id="HE613568">
    <property type="protein sequence ID" value="CCE89180.1"/>
    <property type="molecule type" value="Genomic_DNA"/>
</dbReference>
<keyword evidence="1" id="KW-1133">Transmembrane helix</keyword>
<evidence type="ECO:0000313" key="2">
    <source>
        <dbReference type="EMBL" id="CCE89180.1"/>
    </source>
</evidence>
<reference evidence="2" key="1">
    <citation type="journal article" date="2014" name="PLoS ONE">
        <title>Mitochondrial Genome of Phlebia radiata Is the Second Largest (156 kbp) among Fungi and Features Signs of Genome Flexibility and Recent Recombination Events.</title>
        <authorList>
            <person name="Salavirta H."/>
            <person name="Oksanen I."/>
            <person name="Kuuskeri J."/>
            <person name="Makela M."/>
            <person name="Laine P."/>
            <person name="Paulin L."/>
            <person name="Lundell T."/>
        </authorList>
    </citation>
    <scope>NUCLEOTIDE SEQUENCE</scope>
    <source>
        <strain evidence="2">79</strain>
    </source>
</reference>
<dbReference type="GeneID" id="14469586"/>
<dbReference type="AlphaFoldDB" id="L8B9C5"/>
<organism evidence="2">
    <name type="scientific">Phlebia radiata</name>
    <name type="common">White-rot fungus</name>
    <dbReference type="NCBI Taxonomy" id="5308"/>
    <lineage>
        <taxon>Eukaryota</taxon>
        <taxon>Fungi</taxon>
        <taxon>Dikarya</taxon>
        <taxon>Basidiomycota</taxon>
        <taxon>Agaricomycotina</taxon>
        <taxon>Agaricomycetes</taxon>
        <taxon>Polyporales</taxon>
        <taxon>Meruliaceae</taxon>
        <taxon>Phlebia</taxon>
    </lineage>
</organism>
<dbReference type="RefSeq" id="YP_007374886.1">
    <property type="nucleotide sequence ID" value="NC_020148.1"/>
</dbReference>
<accession>L8B9C5</accession>
<protein>
    <submittedName>
        <fullName evidence="2">Uncharacterized protein</fullName>
    </submittedName>
</protein>
<geneLocation type="mitochondrion" evidence="2"/>